<proteinExistence type="predicted"/>
<dbReference type="GO" id="GO:0008033">
    <property type="term" value="P:tRNA processing"/>
    <property type="evidence" value="ECO:0007669"/>
    <property type="project" value="UniProtKB-KW"/>
</dbReference>
<dbReference type="InterPro" id="IPR006224">
    <property type="entry name" value="PsdUridine_synth_RluA-like_CS"/>
</dbReference>
<gene>
    <name evidence="11" type="primary">truC</name>
    <name evidence="11" type="ORF">FUAX_14770</name>
</gene>
<evidence type="ECO:0000256" key="1">
    <source>
        <dbReference type="ARBA" id="ARBA00022694"/>
    </source>
</evidence>
<evidence type="ECO:0000256" key="8">
    <source>
        <dbReference type="ARBA" id="ARBA00041975"/>
    </source>
</evidence>
<dbReference type="InterPro" id="IPR020103">
    <property type="entry name" value="PsdUridine_synth_cat_dom_sf"/>
</dbReference>
<evidence type="ECO:0000259" key="10">
    <source>
        <dbReference type="Pfam" id="PF00849"/>
    </source>
</evidence>
<keyword evidence="1" id="KW-0819">tRNA processing</keyword>
<dbReference type="EC" id="5.4.99.26" evidence="5"/>
<dbReference type="InterPro" id="IPR006145">
    <property type="entry name" value="PsdUridine_synth_RsuA/RluA"/>
</dbReference>
<evidence type="ECO:0000256" key="6">
    <source>
        <dbReference type="ARBA" id="ARBA00040675"/>
    </source>
</evidence>
<dbReference type="SUPFAM" id="SSF55120">
    <property type="entry name" value="Pseudouridine synthase"/>
    <property type="match status" value="1"/>
</dbReference>
<dbReference type="AlphaFoldDB" id="A0AAU9D9S6"/>
<keyword evidence="2" id="KW-0413">Isomerase</keyword>
<dbReference type="PROSITE" id="PS01129">
    <property type="entry name" value="PSI_RLU"/>
    <property type="match status" value="1"/>
</dbReference>
<reference evidence="11 12" key="1">
    <citation type="submission" date="2021-12" db="EMBL/GenBank/DDBJ databases">
        <title>Genome sequencing of bacteria with rrn-lacking chromosome and rrn-plasmid.</title>
        <authorList>
            <person name="Anda M."/>
            <person name="Iwasaki W."/>
        </authorList>
    </citation>
    <scope>NUCLEOTIDE SEQUENCE [LARGE SCALE GENOMIC DNA]</scope>
    <source>
        <strain evidence="11 12">DSM 100852</strain>
    </source>
</reference>
<dbReference type="Proteomes" id="UP001348817">
    <property type="component" value="Chromosome"/>
</dbReference>
<protein>
    <recommendedName>
        <fullName evidence="6">tRNA pseudouridine synthase C</fullName>
        <ecNumber evidence="5">5.4.99.26</ecNumber>
    </recommendedName>
    <alternativeName>
        <fullName evidence="8">tRNA pseudouridine(65) synthase</fullName>
    </alternativeName>
    <alternativeName>
        <fullName evidence="9">tRNA pseudouridylate synthase C</fullName>
    </alternativeName>
    <alternativeName>
        <fullName evidence="7">tRNA-uridine isomerase C</fullName>
    </alternativeName>
</protein>
<dbReference type="EMBL" id="AP025314">
    <property type="protein sequence ID" value="BDD09045.1"/>
    <property type="molecule type" value="Genomic_DNA"/>
</dbReference>
<evidence type="ECO:0000313" key="12">
    <source>
        <dbReference type="Proteomes" id="UP001348817"/>
    </source>
</evidence>
<evidence type="ECO:0000313" key="11">
    <source>
        <dbReference type="EMBL" id="BDD09045.1"/>
    </source>
</evidence>
<evidence type="ECO:0000256" key="7">
    <source>
        <dbReference type="ARBA" id="ARBA00041803"/>
    </source>
</evidence>
<dbReference type="GO" id="GO:0003723">
    <property type="term" value="F:RNA binding"/>
    <property type="evidence" value="ECO:0007669"/>
    <property type="project" value="InterPro"/>
</dbReference>
<evidence type="ECO:0000256" key="5">
    <source>
        <dbReference type="ARBA" id="ARBA00038943"/>
    </source>
</evidence>
<dbReference type="Pfam" id="PF00849">
    <property type="entry name" value="PseudoU_synth_2"/>
    <property type="match status" value="1"/>
</dbReference>
<dbReference type="InterPro" id="IPR050188">
    <property type="entry name" value="RluA_PseudoU_synthase"/>
</dbReference>
<comment type="function">
    <text evidence="4">Responsible for synthesis of pseudouridine from uracil-65 in transfer RNAs.</text>
</comment>
<dbReference type="KEGG" id="fax:FUAX_14770"/>
<evidence type="ECO:0000256" key="2">
    <source>
        <dbReference type="ARBA" id="ARBA00023235"/>
    </source>
</evidence>
<organism evidence="11 12">
    <name type="scientific">Fulvitalea axinellae</name>
    <dbReference type="NCBI Taxonomy" id="1182444"/>
    <lineage>
        <taxon>Bacteria</taxon>
        <taxon>Pseudomonadati</taxon>
        <taxon>Bacteroidota</taxon>
        <taxon>Cytophagia</taxon>
        <taxon>Cytophagales</taxon>
        <taxon>Persicobacteraceae</taxon>
        <taxon>Fulvitalea</taxon>
    </lineage>
</organism>
<keyword evidence="12" id="KW-1185">Reference proteome</keyword>
<evidence type="ECO:0000256" key="4">
    <source>
        <dbReference type="ARBA" id="ARBA00037670"/>
    </source>
</evidence>
<dbReference type="GO" id="GO:0000455">
    <property type="term" value="P:enzyme-directed rRNA pseudouridine synthesis"/>
    <property type="evidence" value="ECO:0007669"/>
    <property type="project" value="TreeGrafter"/>
</dbReference>
<dbReference type="PANTHER" id="PTHR21600:SF56">
    <property type="entry name" value="TRNA PSEUDOURIDINE SYNTHASE C"/>
    <property type="match status" value="1"/>
</dbReference>
<dbReference type="RefSeq" id="WP_338394268.1">
    <property type="nucleotide sequence ID" value="NZ_AP025314.1"/>
</dbReference>
<evidence type="ECO:0000256" key="9">
    <source>
        <dbReference type="ARBA" id="ARBA00043049"/>
    </source>
</evidence>
<comment type="catalytic activity">
    <reaction evidence="3">
        <text>uridine(65) in tRNA = pseudouridine(65) in tRNA</text>
        <dbReference type="Rhea" id="RHEA:42536"/>
        <dbReference type="Rhea" id="RHEA-COMP:10103"/>
        <dbReference type="Rhea" id="RHEA-COMP:10104"/>
        <dbReference type="ChEBI" id="CHEBI:65314"/>
        <dbReference type="ChEBI" id="CHEBI:65315"/>
        <dbReference type="EC" id="5.4.99.26"/>
    </reaction>
</comment>
<accession>A0AAU9D9S6</accession>
<evidence type="ECO:0000256" key="3">
    <source>
        <dbReference type="ARBA" id="ARBA00036607"/>
    </source>
</evidence>
<dbReference type="Gene3D" id="3.30.2350.10">
    <property type="entry name" value="Pseudouridine synthase"/>
    <property type="match status" value="1"/>
</dbReference>
<dbReference type="GO" id="GO:0160149">
    <property type="term" value="F:tRNA pseudouridine(65) synthase activity"/>
    <property type="evidence" value="ECO:0007669"/>
    <property type="project" value="UniProtKB-EC"/>
</dbReference>
<name>A0AAU9D9S6_9BACT</name>
<feature type="domain" description="Pseudouridine synthase RsuA/RluA-like" evidence="10">
    <location>
        <begin position="11"/>
        <end position="160"/>
    </location>
</feature>
<dbReference type="PANTHER" id="PTHR21600">
    <property type="entry name" value="MITOCHONDRIAL RNA PSEUDOURIDINE SYNTHASE"/>
    <property type="match status" value="1"/>
</dbReference>
<sequence length="236" mass="27464">MLEILYKDNDIVAINKPNNLLVHRTPLARGEKQFAMQMLRDQLGQHVYPIHRIDRPTSGVLLFGLNKRITAEIQNLFEEHLTIKKYWLIARGHTPENDEINIPINSEYDETLRDAQTIFKTIARTEIPFQTSKFPTSRYSLVEAQPLTGRTHQIRQHFAKIRHYILGDRRYGDCKQNKLFDEHPGKGLLLHSRSLSFTHPTTKKEVTITAPLRDHFKRSLKFIGLSEYSHENTAEG</sequence>